<gene>
    <name evidence="2" type="ORF">F4559_002279</name>
</gene>
<reference evidence="2 3" key="1">
    <citation type="submission" date="2020-08" db="EMBL/GenBank/DDBJ databases">
        <title>Sequencing the genomes of 1000 actinobacteria strains.</title>
        <authorList>
            <person name="Klenk H.-P."/>
        </authorList>
    </citation>
    <scope>NUCLEOTIDE SEQUENCE [LARGE SCALE GENOMIC DNA]</scope>
    <source>
        <strain evidence="2 3">DSM 45084</strain>
    </source>
</reference>
<keyword evidence="1" id="KW-0812">Transmembrane</keyword>
<dbReference type="AlphaFoldDB" id="A0A7W7T425"/>
<keyword evidence="1" id="KW-1133">Transmembrane helix</keyword>
<name>A0A7W7T425_9PSEU</name>
<evidence type="ECO:0000313" key="3">
    <source>
        <dbReference type="Proteomes" id="UP000542674"/>
    </source>
</evidence>
<proteinExistence type="predicted"/>
<sequence length="137" mass="13771">MVTAVVGAFLPWLRSGTTTRSSYEVLALRGFAGLEGVAGEVIRLFWVGLIPLAVLCVVLFVLRARRIAAFLTLAFGTITGTVAALACVQGGDESSLVGITTTGPVATLGGAVLGIVGAIAVLTAKTRTAVSSPGGTP</sequence>
<protein>
    <submittedName>
        <fullName evidence="2">Uncharacterized protein</fullName>
    </submittedName>
</protein>
<dbReference type="RefSeq" id="WP_184668218.1">
    <property type="nucleotide sequence ID" value="NZ_BAABAI010000039.1"/>
</dbReference>
<accession>A0A7W7T425</accession>
<dbReference type="EMBL" id="JACHJS010000001">
    <property type="protein sequence ID" value="MBB4964920.1"/>
    <property type="molecule type" value="Genomic_DNA"/>
</dbReference>
<feature type="transmembrane region" description="Helical" evidence="1">
    <location>
        <begin position="103"/>
        <end position="124"/>
    </location>
</feature>
<comment type="caution">
    <text evidence="2">The sequence shown here is derived from an EMBL/GenBank/DDBJ whole genome shotgun (WGS) entry which is preliminary data.</text>
</comment>
<evidence type="ECO:0000256" key="1">
    <source>
        <dbReference type="SAM" id="Phobius"/>
    </source>
</evidence>
<keyword evidence="3" id="KW-1185">Reference proteome</keyword>
<feature type="transmembrane region" description="Helical" evidence="1">
    <location>
        <begin position="69"/>
        <end position="91"/>
    </location>
</feature>
<feature type="transmembrane region" description="Helical" evidence="1">
    <location>
        <begin position="44"/>
        <end position="62"/>
    </location>
</feature>
<evidence type="ECO:0000313" key="2">
    <source>
        <dbReference type="EMBL" id="MBB4964920.1"/>
    </source>
</evidence>
<organism evidence="2 3">
    <name type="scientific">Saccharothrix violaceirubra</name>
    <dbReference type="NCBI Taxonomy" id="413306"/>
    <lineage>
        <taxon>Bacteria</taxon>
        <taxon>Bacillati</taxon>
        <taxon>Actinomycetota</taxon>
        <taxon>Actinomycetes</taxon>
        <taxon>Pseudonocardiales</taxon>
        <taxon>Pseudonocardiaceae</taxon>
        <taxon>Saccharothrix</taxon>
    </lineage>
</organism>
<keyword evidence="1" id="KW-0472">Membrane</keyword>
<dbReference type="Proteomes" id="UP000542674">
    <property type="component" value="Unassembled WGS sequence"/>
</dbReference>